<name>A0A7R8CP87_LEPSM</name>
<dbReference type="Gene3D" id="6.10.110.10">
    <property type="match status" value="2"/>
</dbReference>
<gene>
    <name evidence="1" type="ORF">LSAA_7136</name>
</gene>
<dbReference type="InterPro" id="IPR038213">
    <property type="entry name" value="IFI6/IFI27-like_sf"/>
</dbReference>
<reference evidence="1" key="1">
    <citation type="submission" date="2021-02" db="EMBL/GenBank/DDBJ databases">
        <authorList>
            <person name="Bekaert M."/>
        </authorList>
    </citation>
    <scope>NUCLEOTIDE SEQUENCE</scope>
    <source>
        <strain evidence="1">IoA-00</strain>
    </source>
</reference>
<dbReference type="AlphaFoldDB" id="A0A7R8CP87"/>
<accession>A0A7R8CP87</accession>
<protein>
    <submittedName>
        <fullName evidence="1">(salmon louse) hypothetical protein</fullName>
    </submittedName>
</protein>
<dbReference type="Proteomes" id="UP000675881">
    <property type="component" value="Chromosome 3"/>
</dbReference>
<evidence type="ECO:0000313" key="2">
    <source>
        <dbReference type="Proteomes" id="UP000675881"/>
    </source>
</evidence>
<dbReference type="OrthoDB" id="440424at2759"/>
<proteinExistence type="predicted"/>
<keyword evidence="2" id="KW-1185">Reference proteome</keyword>
<evidence type="ECO:0000313" key="1">
    <source>
        <dbReference type="EMBL" id="CAF2883864.1"/>
    </source>
</evidence>
<organism evidence="1 2">
    <name type="scientific">Lepeophtheirus salmonis</name>
    <name type="common">Salmon louse</name>
    <name type="synonym">Caligus salmonis</name>
    <dbReference type="NCBI Taxonomy" id="72036"/>
    <lineage>
        <taxon>Eukaryota</taxon>
        <taxon>Metazoa</taxon>
        <taxon>Ecdysozoa</taxon>
        <taxon>Arthropoda</taxon>
        <taxon>Crustacea</taxon>
        <taxon>Multicrustacea</taxon>
        <taxon>Hexanauplia</taxon>
        <taxon>Copepoda</taxon>
        <taxon>Siphonostomatoida</taxon>
        <taxon>Caligidae</taxon>
        <taxon>Lepeophtheirus</taxon>
    </lineage>
</organism>
<sequence length="488" mass="52507">MVDTCYDHNAADVSANPSKIAIFILNYQLNNQKKLFHLNNHFSYPFLFGDPNTLRGVMFTYSYMVGAVALLFSGYSLGATVDSDVSQQINSTKVIHAANSSEDKNSFWKTSRGSVFSLWNNALDSASNFTEDFVEQFNHTISFNGTDIHDVLEGIIPSANAVYVGAGVGLFCALTGPCLLVAIGFGPAGIILGSIAASCQSCCWGGNTGNPFSFFQSLGATEVSFQCRFFFGLITGISATNEDDFIENSNIDIDADVSANPSKIAIFILNYQLNNQKKLFHLNNHFSYPFLFGDPNTLRGVMFTYSYMVGAVALLFSGYSLGATVDSGERKPTKNSTKVIHAANSSEDKNSFWKTSRGSVFSLWNNALDSASNFTEDFVEQFNHTISFNGTDIHDVLEGIIPSANAVYVGAGVGLFCALTGPCLLVAIGFGPAGIILGSIAASCQSCCWGGNTGNPFSFFQSLGATEVSFQCRFFFGLITGISATTWA</sequence>
<dbReference type="EMBL" id="HG994582">
    <property type="protein sequence ID" value="CAF2883864.1"/>
    <property type="molecule type" value="Genomic_DNA"/>
</dbReference>